<evidence type="ECO:0000313" key="2">
    <source>
        <dbReference type="Proteomes" id="UP000436088"/>
    </source>
</evidence>
<gene>
    <name evidence="1" type="ORF">F3Y22_tig00109972pilonHSYRG00002</name>
</gene>
<dbReference type="PRINTS" id="PR00463">
    <property type="entry name" value="EP450I"/>
</dbReference>
<dbReference type="SUPFAM" id="SSF48264">
    <property type="entry name" value="Cytochrome P450"/>
    <property type="match status" value="1"/>
</dbReference>
<keyword evidence="2" id="KW-1185">Reference proteome</keyword>
<accession>A0A6A3BUL7</accession>
<dbReference type="InterPro" id="IPR053062">
    <property type="entry name" value="CYP450_84A"/>
</dbReference>
<dbReference type="PANTHER" id="PTHR47945">
    <property type="entry name" value="CYTOCHROME P450 84A1-RELATED"/>
    <property type="match status" value="1"/>
</dbReference>
<comment type="caution">
    <text evidence="1">The sequence shown here is derived from an EMBL/GenBank/DDBJ whole genome shotgun (WGS) entry which is preliminary data.</text>
</comment>
<dbReference type="PRINTS" id="PR00385">
    <property type="entry name" value="P450"/>
</dbReference>
<dbReference type="Gene3D" id="1.10.630.10">
    <property type="entry name" value="Cytochrome P450"/>
    <property type="match status" value="1"/>
</dbReference>
<dbReference type="GO" id="GO:0020037">
    <property type="term" value="F:heme binding"/>
    <property type="evidence" value="ECO:0007669"/>
    <property type="project" value="InterPro"/>
</dbReference>
<protein>
    <submittedName>
        <fullName evidence="1">Cytochrome P450 84A1</fullName>
    </submittedName>
</protein>
<dbReference type="EMBL" id="VEPZ02000792">
    <property type="protein sequence ID" value="KAE8719098.1"/>
    <property type="molecule type" value="Genomic_DNA"/>
</dbReference>
<dbReference type="GO" id="GO:0005506">
    <property type="term" value="F:iron ion binding"/>
    <property type="evidence" value="ECO:0007669"/>
    <property type="project" value="InterPro"/>
</dbReference>
<reference evidence="1" key="1">
    <citation type="submission" date="2019-09" db="EMBL/GenBank/DDBJ databases">
        <title>Draft genome information of white flower Hibiscus syriacus.</title>
        <authorList>
            <person name="Kim Y.-M."/>
        </authorList>
    </citation>
    <scope>NUCLEOTIDE SEQUENCE [LARGE SCALE GENOMIC DNA]</scope>
    <source>
        <strain evidence="1">YM2019G1</strain>
    </source>
</reference>
<organism evidence="1 2">
    <name type="scientific">Hibiscus syriacus</name>
    <name type="common">Rose of Sharon</name>
    <dbReference type="NCBI Taxonomy" id="106335"/>
    <lineage>
        <taxon>Eukaryota</taxon>
        <taxon>Viridiplantae</taxon>
        <taxon>Streptophyta</taxon>
        <taxon>Embryophyta</taxon>
        <taxon>Tracheophyta</taxon>
        <taxon>Spermatophyta</taxon>
        <taxon>Magnoliopsida</taxon>
        <taxon>eudicotyledons</taxon>
        <taxon>Gunneridae</taxon>
        <taxon>Pentapetalae</taxon>
        <taxon>rosids</taxon>
        <taxon>malvids</taxon>
        <taxon>Malvales</taxon>
        <taxon>Malvaceae</taxon>
        <taxon>Malvoideae</taxon>
        <taxon>Hibiscus</taxon>
    </lineage>
</organism>
<proteinExistence type="predicted"/>
<dbReference type="Proteomes" id="UP000436088">
    <property type="component" value="Unassembled WGS sequence"/>
</dbReference>
<dbReference type="Pfam" id="PF00067">
    <property type="entry name" value="p450"/>
    <property type="match status" value="1"/>
</dbReference>
<dbReference type="AlphaFoldDB" id="A0A6A3BUL7"/>
<evidence type="ECO:0000313" key="1">
    <source>
        <dbReference type="EMBL" id="KAE8719098.1"/>
    </source>
</evidence>
<dbReference type="GO" id="GO:0004497">
    <property type="term" value="F:monooxygenase activity"/>
    <property type="evidence" value="ECO:0007669"/>
    <property type="project" value="InterPro"/>
</dbReference>
<dbReference type="InterPro" id="IPR036396">
    <property type="entry name" value="Cyt_P450_sf"/>
</dbReference>
<dbReference type="InterPro" id="IPR001128">
    <property type="entry name" value="Cyt_P450"/>
</dbReference>
<dbReference type="PANTHER" id="PTHR47945:SF6">
    <property type="entry name" value="FERULATE 5-HYDROXYLASE"/>
    <property type="match status" value="1"/>
</dbReference>
<sequence length="182" mass="20142">MFGGTETVASAIKWAMAELMKSPAELQKVQQELSDVIGLDRVVQESDLEKLTYLKSAIKETLRLHPPIPLLLHETSVDSILGGYRVPAKSRIMINAWATGVTRHLGKTRMSLNRAGFWMVMHLTLRAVILSSSHSGRVEGPLPDGMKPSELDMNDSFGLTAPRATRLVAVRSYRLSCPFRGK</sequence>
<dbReference type="GO" id="GO:0016705">
    <property type="term" value="F:oxidoreductase activity, acting on paired donors, with incorporation or reduction of molecular oxygen"/>
    <property type="evidence" value="ECO:0007669"/>
    <property type="project" value="InterPro"/>
</dbReference>
<dbReference type="InterPro" id="IPR002401">
    <property type="entry name" value="Cyt_P450_E_grp-I"/>
</dbReference>
<name>A0A6A3BUL7_HIBSY</name>